<reference evidence="1 2" key="1">
    <citation type="submission" date="2019-06" db="EMBL/GenBank/DDBJ databases">
        <title>Complete genome sequence of Cutibacterium acnes subsp. acnes NBRC 107605.</title>
        <authorList>
            <person name="Miura T."/>
            <person name="Furukawa M."/>
            <person name="Shimamura M."/>
            <person name="Ohyama Y."/>
            <person name="Yamazoe A."/>
            <person name="Kawasaki H."/>
        </authorList>
    </citation>
    <scope>NUCLEOTIDE SEQUENCE [LARGE SCALE GENOMIC DNA]</scope>
    <source>
        <strain evidence="1 2">NBRC 107605</strain>
    </source>
</reference>
<organism evidence="1 2">
    <name type="scientific">Cutibacterium acnes subsp. acnes</name>
    <dbReference type="NCBI Taxonomy" id="1734925"/>
    <lineage>
        <taxon>Bacteria</taxon>
        <taxon>Bacillati</taxon>
        <taxon>Actinomycetota</taxon>
        <taxon>Actinomycetes</taxon>
        <taxon>Propionibacteriales</taxon>
        <taxon>Propionibacteriaceae</taxon>
        <taxon>Cutibacterium</taxon>
    </lineage>
</organism>
<dbReference type="EMBL" id="AP019723">
    <property type="protein sequence ID" value="BBK84317.1"/>
    <property type="molecule type" value="Genomic_DNA"/>
</dbReference>
<gene>
    <name evidence="1" type="ORF">CacPP4_09320</name>
</gene>
<dbReference type="Proteomes" id="UP000318594">
    <property type="component" value="Chromosome"/>
</dbReference>
<evidence type="ECO:0000313" key="1">
    <source>
        <dbReference type="EMBL" id="BBK84317.1"/>
    </source>
</evidence>
<proteinExistence type="predicted"/>
<name>A0ABM7GXF9_CUTAC</name>
<keyword evidence="2" id="KW-1185">Reference proteome</keyword>
<evidence type="ECO:0000313" key="2">
    <source>
        <dbReference type="Proteomes" id="UP000318594"/>
    </source>
</evidence>
<protein>
    <submittedName>
        <fullName evidence="1">Uncharacterized protein</fullName>
    </submittedName>
</protein>
<accession>A0ABM7GXF9</accession>
<sequence length="94" mass="10526">MGESAKHDMTELGALTVEGLVEDRVSVTVNLAPPRGHRIDDLVVVFPIMQLQPDSVGSRHCKHWVCPDRRCVGVPDMTSVIFEKLLFRTHSEEC</sequence>